<reference evidence="1" key="1">
    <citation type="submission" date="2016-10" db="EMBL/GenBank/DDBJ databases">
        <authorList>
            <person name="de Groot N.N."/>
        </authorList>
    </citation>
    <scope>NUCLEOTIDE SEQUENCE</scope>
</reference>
<dbReference type="InterPro" id="IPR016084">
    <property type="entry name" value="Haem_Oase-like_multi-hlx"/>
</dbReference>
<dbReference type="Gene3D" id="1.20.910.10">
    <property type="entry name" value="Heme oxygenase-like"/>
    <property type="match status" value="1"/>
</dbReference>
<sequence>MTFFNTLQEHTKTKQQELLEVPQIIAALNGNITKETYIEYLIQAYHHVKHTIPLLMLSGSKIPFEKEFIRTALAEYIKEELGHQEWILQDIQNCGVDTSNIRYAKGNKATEDMITFIYNYINKINPIGFLGMVFVLETTSTQLATTAANKIKSSLNLPQECFHYLTSHGSLDVQHIHFFTSLVNQINDPKDQEDIIEVAENIFILFANIFRSIKLRTII</sequence>
<dbReference type="EMBL" id="FPHJ01000061">
    <property type="protein sequence ID" value="SFV68321.1"/>
    <property type="molecule type" value="Genomic_DNA"/>
</dbReference>
<gene>
    <name evidence="1" type="ORF">MNB_SUP05-5-1005</name>
</gene>
<dbReference type="Pfam" id="PF14518">
    <property type="entry name" value="Haem_oxygenas_2"/>
    <property type="match status" value="1"/>
</dbReference>
<proteinExistence type="predicted"/>
<name>A0A1W1CRL4_9ZZZZ</name>
<accession>A0A1W1CRL4</accession>
<protein>
    <submittedName>
        <fullName evidence="1">Long-chain acyl-CoA synthetase</fullName>
    </submittedName>
</protein>
<organism evidence="1">
    <name type="scientific">hydrothermal vent metagenome</name>
    <dbReference type="NCBI Taxonomy" id="652676"/>
    <lineage>
        <taxon>unclassified sequences</taxon>
        <taxon>metagenomes</taxon>
        <taxon>ecological metagenomes</taxon>
    </lineage>
</organism>
<dbReference type="AlphaFoldDB" id="A0A1W1CRL4"/>
<dbReference type="SUPFAM" id="SSF48613">
    <property type="entry name" value="Heme oxygenase-like"/>
    <property type="match status" value="1"/>
</dbReference>
<evidence type="ECO:0000313" key="1">
    <source>
        <dbReference type="EMBL" id="SFV68321.1"/>
    </source>
</evidence>